<protein>
    <submittedName>
        <fullName evidence="1">Uncharacterized protein</fullName>
    </submittedName>
</protein>
<evidence type="ECO:0000313" key="2">
    <source>
        <dbReference type="Proteomes" id="UP000004105"/>
    </source>
</evidence>
<gene>
    <name evidence="1" type="ORF">HMPREF9123_1105</name>
</gene>
<organism evidence="1 2">
    <name type="scientific">Neisseria bacilliformis ATCC BAA-1200</name>
    <dbReference type="NCBI Taxonomy" id="888742"/>
    <lineage>
        <taxon>Bacteria</taxon>
        <taxon>Pseudomonadati</taxon>
        <taxon>Pseudomonadota</taxon>
        <taxon>Betaproteobacteria</taxon>
        <taxon>Neisseriales</taxon>
        <taxon>Neisseriaceae</taxon>
        <taxon>Neisseria</taxon>
    </lineage>
</organism>
<dbReference type="HOGENOM" id="CLU_2917820_0_0_4"/>
<evidence type="ECO:0000313" key="1">
    <source>
        <dbReference type="EMBL" id="EGF11146.1"/>
    </source>
</evidence>
<dbReference type="AlphaFoldDB" id="F2BBK0"/>
<sequence>MKPIHNLMRHHYGKDETTLGRLYKSRSRYELRYIDGTVIEAGSLPEASAAHHNAHPFNYLA</sequence>
<name>F2BBK0_9NEIS</name>
<keyword evidence="2" id="KW-1185">Reference proteome</keyword>
<dbReference type="Proteomes" id="UP000004105">
    <property type="component" value="Unassembled WGS sequence"/>
</dbReference>
<dbReference type="RefSeq" id="WP_007342114.1">
    <property type="nucleotide sequence ID" value="NZ_GL878494.1"/>
</dbReference>
<accession>F2BBK0</accession>
<reference evidence="1 2" key="1">
    <citation type="submission" date="2011-02" db="EMBL/GenBank/DDBJ databases">
        <authorList>
            <person name="Muzny D."/>
            <person name="Qin X."/>
            <person name="Deng J."/>
            <person name="Jiang H."/>
            <person name="Liu Y."/>
            <person name="Qu J."/>
            <person name="Song X.-Z."/>
            <person name="Zhang L."/>
            <person name="Thornton R."/>
            <person name="Coyle M."/>
            <person name="Francisco L."/>
            <person name="Jackson L."/>
            <person name="Javaid M."/>
            <person name="Korchina V."/>
            <person name="Kovar C."/>
            <person name="Mata R."/>
            <person name="Mathew T."/>
            <person name="Ngo R."/>
            <person name="Nguyen L."/>
            <person name="Nguyen N."/>
            <person name="Okwuonu G."/>
            <person name="Ongeri F."/>
            <person name="Pham C."/>
            <person name="Simmons D."/>
            <person name="Wilczek-Boney K."/>
            <person name="Hale W."/>
            <person name="Jakkamsetti A."/>
            <person name="Pham P."/>
            <person name="Ruth R."/>
            <person name="San Lucas F."/>
            <person name="Warren J."/>
            <person name="Zhang J."/>
            <person name="Zhao Z."/>
            <person name="Zhou C."/>
            <person name="Zhu D."/>
            <person name="Lee S."/>
            <person name="Bess C."/>
            <person name="Blankenburg K."/>
            <person name="Forbes L."/>
            <person name="Fu Q."/>
            <person name="Gubbala S."/>
            <person name="Hirani K."/>
            <person name="Jayaseelan J.C."/>
            <person name="Lara F."/>
            <person name="Munidasa M."/>
            <person name="Palculict T."/>
            <person name="Patil S."/>
            <person name="Pu L.-L."/>
            <person name="Saada N."/>
            <person name="Tang L."/>
            <person name="Weissenberger G."/>
            <person name="Zhu Y."/>
            <person name="Hemphill L."/>
            <person name="Shang Y."/>
            <person name="Youmans B."/>
            <person name="Ayvaz T."/>
            <person name="Ross M."/>
            <person name="Santibanez J."/>
            <person name="Aqrawi P."/>
            <person name="Gross S."/>
            <person name="Joshi V."/>
            <person name="Fowler G."/>
            <person name="Nazareth L."/>
            <person name="Reid J."/>
            <person name="Worley K."/>
            <person name="Petrosino J."/>
            <person name="Highlander S."/>
            <person name="Gibbs R."/>
        </authorList>
    </citation>
    <scope>NUCLEOTIDE SEQUENCE [LARGE SCALE GENOMIC DNA]</scope>
    <source>
        <strain evidence="1 2">ATCC BAA-1200</strain>
    </source>
</reference>
<proteinExistence type="predicted"/>
<comment type="caution">
    <text evidence="1">The sequence shown here is derived from an EMBL/GenBank/DDBJ whole genome shotgun (WGS) entry which is preliminary data.</text>
</comment>
<dbReference type="EMBL" id="AFAY01000022">
    <property type="protein sequence ID" value="EGF11146.1"/>
    <property type="molecule type" value="Genomic_DNA"/>
</dbReference>